<proteinExistence type="predicted"/>
<dbReference type="AlphaFoldDB" id="A0A068S7I5"/>
<evidence type="ECO:0000256" key="1">
    <source>
        <dbReference type="SAM" id="SignalP"/>
    </source>
</evidence>
<sequence>MRWSFLAWWLLEVFAVIVSAENWHLDLSLYSQLLSTHLARDVDTAFYTMSKQISTQFRDALEVLGEEQLEPVSPVDVQILKRQLRGAVGLILAYIEDKLPTAWNRHDPYTLSLASLAAFIEKTVLELCMMENNNKYGNTDDDGNQHDTINTTTVIDHESNVISAQCLDEPRDRQLLSAIDRYINTHIQRTITAMAQHELPGLLDTTQHQVTDVLTHFKRMTGCQLELEINRNQAIAVHTVVEAWEQPTNEALLYAIHQYAQSARVAH</sequence>
<accession>A0A068S7I5</accession>
<name>A0A068S7I5_9FUNG</name>
<protein>
    <submittedName>
        <fullName evidence="2">Uncharacterized protein</fullName>
    </submittedName>
</protein>
<dbReference type="EMBL" id="CBTN010000049">
    <property type="protein sequence ID" value="CDH57777.1"/>
    <property type="molecule type" value="Genomic_DNA"/>
</dbReference>
<feature type="signal peptide" evidence="1">
    <location>
        <begin position="1"/>
        <end position="20"/>
    </location>
</feature>
<evidence type="ECO:0000313" key="3">
    <source>
        <dbReference type="Proteomes" id="UP000027586"/>
    </source>
</evidence>
<keyword evidence="3" id="KW-1185">Reference proteome</keyword>
<organism evidence="2 3">
    <name type="scientific">Lichtheimia corymbifera JMRC:FSU:9682</name>
    <dbReference type="NCBI Taxonomy" id="1263082"/>
    <lineage>
        <taxon>Eukaryota</taxon>
        <taxon>Fungi</taxon>
        <taxon>Fungi incertae sedis</taxon>
        <taxon>Mucoromycota</taxon>
        <taxon>Mucoromycotina</taxon>
        <taxon>Mucoromycetes</taxon>
        <taxon>Mucorales</taxon>
        <taxon>Lichtheimiaceae</taxon>
        <taxon>Lichtheimia</taxon>
    </lineage>
</organism>
<dbReference type="OrthoDB" id="2287593at2759"/>
<dbReference type="Proteomes" id="UP000027586">
    <property type="component" value="Unassembled WGS sequence"/>
</dbReference>
<keyword evidence="1" id="KW-0732">Signal</keyword>
<feature type="chain" id="PRO_5001655580" evidence="1">
    <location>
        <begin position="21"/>
        <end position="267"/>
    </location>
</feature>
<dbReference type="VEuPathDB" id="FungiDB:LCOR_08678.1"/>
<evidence type="ECO:0000313" key="2">
    <source>
        <dbReference type="EMBL" id="CDH57777.1"/>
    </source>
</evidence>
<comment type="caution">
    <text evidence="2">The sequence shown here is derived from an EMBL/GenBank/DDBJ whole genome shotgun (WGS) entry which is preliminary data.</text>
</comment>
<gene>
    <name evidence="2" type="ORF">LCOR_08678.1</name>
</gene>
<reference evidence="2" key="1">
    <citation type="submission" date="2013-08" db="EMBL/GenBank/DDBJ databases">
        <title>Gene expansion shapes genome architecture in the human pathogen Lichtheimia corymbifera: an evolutionary genomics analysis in the ancient terrestrial Mucorales (Mucoromycotina).</title>
        <authorList>
            <person name="Schwartze V.U."/>
            <person name="Winter S."/>
            <person name="Shelest E."/>
            <person name="Marcet-Houben M."/>
            <person name="Horn F."/>
            <person name="Wehner S."/>
            <person name="Hoffmann K."/>
            <person name="Riege K."/>
            <person name="Sammeth M."/>
            <person name="Nowrousian M."/>
            <person name="Valiante V."/>
            <person name="Linde J."/>
            <person name="Jacobsen I.D."/>
            <person name="Marz M."/>
            <person name="Brakhage A.A."/>
            <person name="Gabaldon T."/>
            <person name="Bocker S."/>
            <person name="Voigt K."/>
        </authorList>
    </citation>
    <scope>NUCLEOTIDE SEQUENCE [LARGE SCALE GENOMIC DNA]</scope>
    <source>
        <strain evidence="2">FSU 9682</strain>
    </source>
</reference>